<dbReference type="GO" id="GO:0005524">
    <property type="term" value="F:ATP binding"/>
    <property type="evidence" value="ECO:0007669"/>
    <property type="project" value="UniProtKB-UniRule"/>
</dbReference>
<comment type="catalytic activity">
    <reaction evidence="10">
        <text>a tRNA precursor + 2 CTP + ATP = a tRNA with a 3' CCA end + 3 diphosphate</text>
        <dbReference type="Rhea" id="RHEA:14433"/>
        <dbReference type="Rhea" id="RHEA-COMP:10465"/>
        <dbReference type="Rhea" id="RHEA-COMP:10468"/>
        <dbReference type="ChEBI" id="CHEBI:30616"/>
        <dbReference type="ChEBI" id="CHEBI:33019"/>
        <dbReference type="ChEBI" id="CHEBI:37563"/>
        <dbReference type="ChEBI" id="CHEBI:74896"/>
        <dbReference type="ChEBI" id="CHEBI:83071"/>
        <dbReference type="EC" id="2.7.7.72"/>
    </reaction>
</comment>
<keyword evidence="5 10" id="KW-0547">Nucleotide-binding</keyword>
<dbReference type="Pfam" id="PF01909">
    <property type="entry name" value="NTP_transf_2"/>
    <property type="match status" value="1"/>
</dbReference>
<evidence type="ECO:0000256" key="5">
    <source>
        <dbReference type="ARBA" id="ARBA00022741"/>
    </source>
</evidence>
<dbReference type="InterPro" id="IPR043519">
    <property type="entry name" value="NT_sf"/>
</dbReference>
<evidence type="ECO:0000259" key="12">
    <source>
        <dbReference type="Pfam" id="PF09249"/>
    </source>
</evidence>
<feature type="binding site" evidence="10">
    <location>
        <position position="50"/>
    </location>
    <ligand>
        <name>CTP</name>
        <dbReference type="ChEBI" id="CHEBI:37563"/>
    </ligand>
</feature>
<organism evidence="14">
    <name type="scientific">uncultured marine group II/III euryarchaeote KM3_195_B08</name>
    <dbReference type="NCBI Taxonomy" id="1457970"/>
    <lineage>
        <taxon>Archaea</taxon>
        <taxon>Methanobacteriati</taxon>
        <taxon>Methanobacteriota</taxon>
        <taxon>environmental samples</taxon>
    </lineage>
</organism>
<dbReference type="EC" id="2.7.7.72" evidence="10"/>
<dbReference type="GO" id="GO:0001680">
    <property type="term" value="P:tRNA 3'-terminal CCA addition"/>
    <property type="evidence" value="ECO:0007669"/>
    <property type="project" value="UniProtKB-UniRule"/>
</dbReference>
<feature type="binding site" evidence="10">
    <location>
        <position position="115"/>
    </location>
    <ligand>
        <name>Mg(2+)</name>
        <dbReference type="ChEBI" id="CHEBI:18420"/>
    </ligand>
</feature>
<feature type="binding site" evidence="10">
    <location>
        <position position="62"/>
    </location>
    <ligand>
        <name>Mg(2+)</name>
        <dbReference type="ChEBI" id="CHEBI:18420"/>
    </ligand>
</feature>
<dbReference type="GO" id="GO:0042245">
    <property type="term" value="P:RNA repair"/>
    <property type="evidence" value="ECO:0007669"/>
    <property type="project" value="UniProtKB-KW"/>
</dbReference>
<dbReference type="GO" id="GO:0004810">
    <property type="term" value="F:CCA tRNA nucleotidyltransferase activity"/>
    <property type="evidence" value="ECO:0007669"/>
    <property type="project" value="UniProtKB-UniRule"/>
</dbReference>
<feature type="binding site" evidence="10">
    <location>
        <position position="53"/>
    </location>
    <ligand>
        <name>ATP</name>
        <dbReference type="ChEBI" id="CHEBI:30616"/>
    </ligand>
</feature>
<evidence type="ECO:0000313" key="14">
    <source>
        <dbReference type="EMBL" id="AIF06778.1"/>
    </source>
</evidence>
<evidence type="ECO:0000256" key="7">
    <source>
        <dbReference type="ARBA" id="ARBA00022840"/>
    </source>
</evidence>
<comment type="miscellaneous">
    <text evidence="10">A single active site specifically recognizes both ATP and CTP and is responsible for their addition.</text>
</comment>
<dbReference type="NCBIfam" id="TIGR03671">
    <property type="entry name" value="cca_archaeal"/>
    <property type="match status" value="1"/>
</dbReference>
<feature type="binding site" evidence="10">
    <location>
        <position position="138"/>
    </location>
    <ligand>
        <name>CTP</name>
        <dbReference type="ChEBI" id="CHEBI:37563"/>
    </ligand>
</feature>
<evidence type="ECO:0000256" key="1">
    <source>
        <dbReference type="ARBA" id="ARBA00022679"/>
    </source>
</evidence>
<dbReference type="SUPFAM" id="SSF81301">
    <property type="entry name" value="Nucleotidyltransferase"/>
    <property type="match status" value="1"/>
</dbReference>
<dbReference type="PIRSF" id="PIRSF005335">
    <property type="entry name" value="CCA_arch"/>
    <property type="match status" value="1"/>
</dbReference>
<feature type="domain" description="Polymerase nucleotidyl transferase" evidence="11">
    <location>
        <begin position="30"/>
        <end position="123"/>
    </location>
</feature>
<evidence type="ECO:0000256" key="3">
    <source>
        <dbReference type="ARBA" id="ARBA00022695"/>
    </source>
</evidence>
<reference evidence="14" key="1">
    <citation type="journal article" date="2014" name="Genome Biol. Evol.">
        <title>Pangenome evidence for extensive interdomain horizontal transfer affecting lineage core and shell genes in uncultured planktonic thaumarchaeota and euryarchaeota.</title>
        <authorList>
            <person name="Deschamps P."/>
            <person name="Zivanovic Y."/>
            <person name="Moreira D."/>
            <person name="Rodriguez-Valera F."/>
            <person name="Lopez-Garcia P."/>
        </authorList>
    </citation>
    <scope>NUCLEOTIDE SEQUENCE</scope>
</reference>
<dbReference type="Pfam" id="PF21133">
    <property type="entry name" value="CAA_C"/>
    <property type="match status" value="1"/>
</dbReference>
<dbReference type="InterPro" id="IPR015329">
    <property type="entry name" value="tRNA_NucTransf2"/>
</dbReference>
<feature type="domain" description="tRNA nucleotidyltransferase substrate binding" evidence="12">
    <location>
        <begin position="152"/>
        <end position="269"/>
    </location>
</feature>
<feature type="binding site" evidence="10">
    <location>
        <position position="167"/>
    </location>
    <ligand>
        <name>CTP</name>
        <dbReference type="ChEBI" id="CHEBI:37563"/>
    </ligand>
</feature>
<feature type="binding site" evidence="10">
    <location>
        <position position="158"/>
    </location>
    <ligand>
        <name>CTP</name>
        <dbReference type="ChEBI" id="CHEBI:37563"/>
    </ligand>
</feature>
<dbReference type="AlphaFoldDB" id="A0A075GYA2"/>
<keyword evidence="9 10" id="KW-0694">RNA-binding</keyword>
<dbReference type="InterPro" id="IPR008229">
    <property type="entry name" value="CCA-adding_arc"/>
</dbReference>
<sequence>MGLSSIKKTVLKKIKPSIKEEERELKVAEEIITKLKNTLPKNYKVRLTGSVAKGTFLKNSADLDIFILVPTSVRKDKLFGIVENAAKKAFPKNKSEVKYAEHPYVRLEGFGRRVDLVPAYEITYIEERASAVDRSVLHTGYINGQIKEREKDEVRLLKQFLKMHDLYGAEIKVQGFSGYLCELLILEYGTFFNLLKDAEKWKFPFSIDLEKYYNSEEDVLKRFETKNITVVDPVDKNRDVSSIVSDEVLYRFMVVARSFLKKPSKKFFERRRFDSRKTKAYLKRHANLFSFSFNHPSIVDDILWGQLRKLGKRIVKYLSDLDFTILDYYLHSDGGKITILIESLERELPEKIPILGPKVSDGRNIELFKKAHKSAVLYLNKGRIVAIENRKKTTFENSVKEFFKKERNLPSYLSRNLRKGKLDKKIKKDVLEGYFFWRKVFRE</sequence>
<keyword evidence="6 10" id="KW-0692">RNA repair</keyword>
<feature type="binding site" evidence="10">
    <location>
        <position position="64"/>
    </location>
    <ligand>
        <name>Mg(2+)</name>
        <dbReference type="ChEBI" id="CHEBI:18420"/>
    </ligand>
</feature>
<evidence type="ECO:0000256" key="10">
    <source>
        <dbReference type="HAMAP-Rule" id="MF_01264"/>
    </source>
</evidence>
<keyword evidence="4 10" id="KW-0479">Metal-binding</keyword>
<feature type="binding site" evidence="10">
    <location>
        <position position="158"/>
    </location>
    <ligand>
        <name>ATP</name>
        <dbReference type="ChEBI" id="CHEBI:30616"/>
    </ligand>
</feature>
<dbReference type="PANTHER" id="PTHR39643:SF1">
    <property type="entry name" value="CCA-ADDING ENZYME"/>
    <property type="match status" value="1"/>
</dbReference>
<evidence type="ECO:0000256" key="6">
    <source>
        <dbReference type="ARBA" id="ARBA00022800"/>
    </source>
</evidence>
<dbReference type="PANTHER" id="PTHR39643">
    <property type="entry name" value="CCA-ADDING ENZYME"/>
    <property type="match status" value="1"/>
</dbReference>
<dbReference type="InterPro" id="IPR006116">
    <property type="entry name" value="NT_2-5OAS_ClassI-CCAase"/>
</dbReference>
<feature type="binding site" evidence="10">
    <location>
        <position position="138"/>
    </location>
    <ligand>
        <name>ATP</name>
        <dbReference type="ChEBI" id="CHEBI:30616"/>
    </ligand>
</feature>
<keyword evidence="2 10" id="KW-0819">tRNA processing</keyword>
<dbReference type="CDD" id="cd05400">
    <property type="entry name" value="NT_2-5OAS_ClassI-CCAase"/>
    <property type="match status" value="1"/>
</dbReference>
<protein>
    <recommendedName>
        <fullName evidence="10">CCA-adding enzyme</fullName>
        <ecNumber evidence="10">2.7.7.72</ecNumber>
    </recommendedName>
    <alternativeName>
        <fullName evidence="10">CCA tRNA nucleotidyltransferase</fullName>
    </alternativeName>
    <alternativeName>
        <fullName evidence="10">tRNA CCA-pyrophosphorylase</fullName>
    </alternativeName>
    <alternativeName>
        <fullName evidence="10">tRNA adenylyl-/cytidylyl- transferase</fullName>
    </alternativeName>
    <alternativeName>
        <fullName evidence="10">tRNA nucleotidyltransferase</fullName>
    </alternativeName>
    <alternativeName>
        <fullName evidence="10">tRNA-NT</fullName>
    </alternativeName>
</protein>
<dbReference type="Gene3D" id="3.30.70.590">
    <property type="entry name" value="Poly(A) polymerase predicted RNA binding domain"/>
    <property type="match status" value="1"/>
</dbReference>
<keyword evidence="8 10" id="KW-0460">Magnesium</keyword>
<evidence type="ECO:0000256" key="9">
    <source>
        <dbReference type="ARBA" id="ARBA00022884"/>
    </source>
</evidence>
<dbReference type="SUPFAM" id="SSF81631">
    <property type="entry name" value="PAP/OAS1 substrate-binding domain"/>
    <property type="match status" value="1"/>
</dbReference>
<feature type="domain" description="CCA-adding enzyme C-terminal" evidence="13">
    <location>
        <begin position="287"/>
        <end position="408"/>
    </location>
</feature>
<evidence type="ECO:0000259" key="13">
    <source>
        <dbReference type="Pfam" id="PF21133"/>
    </source>
</evidence>
<dbReference type="InterPro" id="IPR042090">
    <property type="entry name" value="CCA_tRNA_nucleotrans_2"/>
</dbReference>
<dbReference type="InterPro" id="IPR002934">
    <property type="entry name" value="Polymerase_NTP_transf_dom"/>
</dbReference>
<gene>
    <name evidence="10 14" type="primary">cca</name>
</gene>
<feature type="binding site" evidence="10">
    <location>
        <position position="50"/>
    </location>
    <ligand>
        <name>ATP</name>
        <dbReference type="ChEBI" id="CHEBI:30616"/>
    </ligand>
</feature>
<evidence type="ECO:0000259" key="11">
    <source>
        <dbReference type="Pfam" id="PF01909"/>
    </source>
</evidence>
<keyword evidence="3 10" id="KW-0548">Nucleotidyltransferase</keyword>
<comment type="subunit">
    <text evidence="10">Homodimer.</text>
</comment>
<dbReference type="GO" id="GO:0160016">
    <property type="term" value="F:CCACCA tRNA nucleotidyltransferase activity"/>
    <property type="evidence" value="ECO:0007669"/>
    <property type="project" value="RHEA"/>
</dbReference>
<feature type="binding site" evidence="10">
    <location>
        <position position="167"/>
    </location>
    <ligand>
        <name>ATP</name>
        <dbReference type="ChEBI" id="CHEBI:30616"/>
    </ligand>
</feature>
<dbReference type="Gene3D" id="1.10.1410.30">
    <property type="entry name" value="CCA tRNA nucleotidyltransferase, domain 2"/>
    <property type="match status" value="1"/>
</dbReference>
<dbReference type="Gene3D" id="3.30.460.10">
    <property type="entry name" value="Beta Polymerase, domain 2"/>
    <property type="match status" value="1"/>
</dbReference>
<dbReference type="GO" id="GO:0000049">
    <property type="term" value="F:tRNA binding"/>
    <property type="evidence" value="ECO:0007669"/>
    <property type="project" value="UniProtKB-UniRule"/>
</dbReference>
<name>A0A075GYA2_9EURY</name>
<comment type="similarity">
    <text evidence="10">Belongs to the tRNA nucleotidyltransferase/poly(A) polymerase family. Archaeal CCA-adding enzyme subfamily.</text>
</comment>
<evidence type="ECO:0000256" key="4">
    <source>
        <dbReference type="ARBA" id="ARBA00022723"/>
    </source>
</evidence>
<feature type="binding site" evidence="10">
    <location>
        <position position="53"/>
    </location>
    <ligand>
        <name>CTP</name>
        <dbReference type="ChEBI" id="CHEBI:37563"/>
    </ligand>
</feature>
<dbReference type="HAMAP" id="MF_01264">
    <property type="entry name" value="CCA_arch"/>
    <property type="match status" value="1"/>
</dbReference>
<keyword evidence="7 10" id="KW-0067">ATP-binding</keyword>
<dbReference type="GO" id="GO:0000287">
    <property type="term" value="F:magnesium ion binding"/>
    <property type="evidence" value="ECO:0007669"/>
    <property type="project" value="UniProtKB-UniRule"/>
</dbReference>
<dbReference type="EMBL" id="KF900780">
    <property type="protein sequence ID" value="AIF06778.1"/>
    <property type="molecule type" value="Genomic_DNA"/>
</dbReference>
<comment type="catalytic activity">
    <reaction evidence="10">
        <text>a tRNA with a 3' CCA end + 2 CTP + ATP = a tRNA with a 3' CCACCA end + 3 diphosphate</text>
        <dbReference type="Rhea" id="RHEA:76235"/>
        <dbReference type="Rhea" id="RHEA-COMP:10468"/>
        <dbReference type="Rhea" id="RHEA-COMP:18655"/>
        <dbReference type="ChEBI" id="CHEBI:30616"/>
        <dbReference type="ChEBI" id="CHEBI:33019"/>
        <dbReference type="ChEBI" id="CHEBI:37563"/>
        <dbReference type="ChEBI" id="CHEBI:83071"/>
        <dbReference type="ChEBI" id="CHEBI:195187"/>
    </reaction>
</comment>
<dbReference type="InterPro" id="IPR011068">
    <property type="entry name" value="NuclTrfase_I-like_C"/>
</dbReference>
<comment type="cofactor">
    <cofactor evidence="10">
        <name>Mg(2+)</name>
        <dbReference type="ChEBI" id="CHEBI:18420"/>
    </cofactor>
</comment>
<accession>A0A075GYA2</accession>
<dbReference type="Pfam" id="PF09249">
    <property type="entry name" value="tRNA_NucTransf2"/>
    <property type="match status" value="1"/>
</dbReference>
<evidence type="ECO:0000256" key="2">
    <source>
        <dbReference type="ARBA" id="ARBA00022694"/>
    </source>
</evidence>
<comment type="function">
    <text evidence="10">Catalyzes the addition and repair of the essential 3'-terminal CCA sequence in tRNAs without using a nucleic acid template. Adds these three nucleotides in the order of C, C, and A to the tRNA nucleotide-73, using CTP and ATP as substrates and producing inorganic pyrophosphate. tRNA 3'-terminal CCA addition is required both for tRNA processing and repair. Also involved in tRNA surveillance by mediating tandem CCA addition to generate a CCACCA at the 3' terminus of unstable tRNAs. While stable tRNAs receive only 3'-terminal CCA, unstable tRNAs are marked with CCACCA and rapidly degraded.</text>
</comment>
<dbReference type="InterPro" id="IPR048833">
    <property type="entry name" value="CAA_C"/>
</dbReference>
<keyword evidence="1 10" id="KW-0808">Transferase</keyword>
<dbReference type="Gene3D" id="3.30.70.1550">
    <property type="entry name" value="Archaeal tRNA CCA-adding enzyme catalytic domain"/>
    <property type="match status" value="1"/>
</dbReference>
<proteinExistence type="inferred from homology"/>
<evidence type="ECO:0000256" key="8">
    <source>
        <dbReference type="ARBA" id="ARBA00022842"/>
    </source>
</evidence>
<dbReference type="SUPFAM" id="SSF55003">
    <property type="entry name" value="PAP/Archaeal CCA-adding enzyme, C-terminal domain"/>
    <property type="match status" value="1"/>
</dbReference>